<evidence type="ECO:0000259" key="6">
    <source>
        <dbReference type="PROSITE" id="PS51900"/>
    </source>
</evidence>
<evidence type="ECO:0000256" key="4">
    <source>
        <dbReference type="PROSITE-ProRule" id="PRU01248"/>
    </source>
</evidence>
<dbReference type="InterPro" id="IPR050090">
    <property type="entry name" value="Tyrosine_recombinase_XerCD"/>
</dbReference>
<dbReference type="GO" id="GO:0006310">
    <property type="term" value="P:DNA recombination"/>
    <property type="evidence" value="ECO:0007669"/>
    <property type="project" value="UniProtKB-KW"/>
</dbReference>
<dbReference type="Proteomes" id="UP000228952">
    <property type="component" value="Unassembled WGS sequence"/>
</dbReference>
<reference evidence="8" key="1">
    <citation type="submission" date="2017-09" db="EMBL/GenBank/DDBJ databases">
        <title>Depth-based differentiation of microbial function through sediment-hosted aquifers and enrichment of novel symbionts in the deep terrestrial subsurface.</title>
        <authorList>
            <person name="Probst A.J."/>
            <person name="Ladd B."/>
            <person name="Jarett J.K."/>
            <person name="Geller-Mcgrath D.E."/>
            <person name="Sieber C.M.K."/>
            <person name="Emerson J.B."/>
            <person name="Anantharaman K."/>
            <person name="Thomas B.C."/>
            <person name="Malmstrom R."/>
            <person name="Stieglmeier M."/>
            <person name="Klingl A."/>
            <person name="Woyke T."/>
            <person name="Ryan C.M."/>
            <person name="Banfield J.F."/>
        </authorList>
    </citation>
    <scope>NUCLEOTIDE SEQUENCE [LARGE SCALE GENOMIC DNA]</scope>
</reference>
<evidence type="ECO:0000256" key="1">
    <source>
        <dbReference type="ARBA" id="ARBA00008857"/>
    </source>
</evidence>
<evidence type="ECO:0000256" key="3">
    <source>
        <dbReference type="ARBA" id="ARBA00023172"/>
    </source>
</evidence>
<dbReference type="InterPro" id="IPR010998">
    <property type="entry name" value="Integrase_recombinase_N"/>
</dbReference>
<feature type="domain" description="Tyr recombinase" evidence="5">
    <location>
        <begin position="181"/>
        <end position="367"/>
    </location>
</feature>
<feature type="domain" description="Core-binding (CB)" evidence="6">
    <location>
        <begin position="16"/>
        <end position="160"/>
    </location>
</feature>
<dbReference type="PANTHER" id="PTHR30349:SF41">
    <property type="entry name" value="INTEGRASE_RECOMBINASE PROTEIN MJ0367-RELATED"/>
    <property type="match status" value="1"/>
</dbReference>
<dbReference type="InterPro" id="IPR011010">
    <property type="entry name" value="DNA_brk_join_enz"/>
</dbReference>
<keyword evidence="3" id="KW-0233">DNA recombination</keyword>
<proteinExistence type="inferred from homology"/>
<sequence>MRKISIQQLLDSDKRPKLEHQNEYLLHLYNNNYSDETVYNYNRDITFFAEYLVESKTSFEKVNKLVVTFFKGWLKERKHIAIKDLKLKGLKDKEHEESDGNTVRLGKTGSKTNDTDKKVREPLVITQNKGFVKNNNPEVLDALSVNRILVSLRNYLRFLVEYDYPAPLAPDAVQLVRVAKKKLQVPTLDEVVALVEAPTTYETDPVIGLRNRAALELLLATGMRISEVVSINRDQVNSDGKLFITGKGKKQRFVYLTHRATAHIQEYLQKRVDPYPALFLPKSGSRLKSSDPRISTNYLQMKIALYRRLLEIIVPMSAHTIRHAYATYLAENGANPAAIQVLLGHESLQTTTRYVHTSDKFAEETHNEFHPVKEQ</sequence>
<dbReference type="EMBL" id="PFQB01000073">
    <property type="protein sequence ID" value="PJA13859.1"/>
    <property type="molecule type" value="Genomic_DNA"/>
</dbReference>
<dbReference type="PROSITE" id="PS51900">
    <property type="entry name" value="CB"/>
    <property type="match status" value="1"/>
</dbReference>
<dbReference type="Gene3D" id="1.10.150.130">
    <property type="match status" value="1"/>
</dbReference>
<dbReference type="Gene3D" id="1.10.443.10">
    <property type="entry name" value="Intergrase catalytic core"/>
    <property type="match status" value="1"/>
</dbReference>
<evidence type="ECO:0000313" key="8">
    <source>
        <dbReference type="Proteomes" id="UP000228952"/>
    </source>
</evidence>
<dbReference type="GO" id="GO:0003677">
    <property type="term" value="F:DNA binding"/>
    <property type="evidence" value="ECO:0007669"/>
    <property type="project" value="UniProtKB-UniRule"/>
</dbReference>
<evidence type="ECO:0000256" key="2">
    <source>
        <dbReference type="ARBA" id="ARBA00023125"/>
    </source>
</evidence>
<dbReference type="Pfam" id="PF00589">
    <property type="entry name" value="Phage_integrase"/>
    <property type="match status" value="1"/>
</dbReference>
<dbReference type="PANTHER" id="PTHR30349">
    <property type="entry name" value="PHAGE INTEGRASE-RELATED"/>
    <property type="match status" value="1"/>
</dbReference>
<gene>
    <name evidence="7" type="ORF">COX64_02715</name>
</gene>
<dbReference type="InterPro" id="IPR002104">
    <property type="entry name" value="Integrase_catalytic"/>
</dbReference>
<dbReference type="InterPro" id="IPR013762">
    <property type="entry name" value="Integrase-like_cat_sf"/>
</dbReference>
<evidence type="ECO:0008006" key="9">
    <source>
        <dbReference type="Google" id="ProtNLM"/>
    </source>
</evidence>
<dbReference type="SUPFAM" id="SSF56349">
    <property type="entry name" value="DNA breaking-rejoining enzymes"/>
    <property type="match status" value="1"/>
</dbReference>
<protein>
    <recommendedName>
        <fullName evidence="9">Integrase</fullName>
    </recommendedName>
</protein>
<comment type="caution">
    <text evidence="7">The sequence shown here is derived from an EMBL/GenBank/DDBJ whole genome shotgun (WGS) entry which is preliminary data.</text>
</comment>
<dbReference type="AlphaFoldDB" id="A0A2M7W233"/>
<evidence type="ECO:0000313" key="7">
    <source>
        <dbReference type="EMBL" id="PJA13859.1"/>
    </source>
</evidence>
<organism evidence="7 8">
    <name type="scientific">Candidatus Dojkabacteria bacterium CG_4_10_14_0_2_um_filter_Dojkabacteria_WS6_41_15</name>
    <dbReference type="NCBI Taxonomy" id="2014249"/>
    <lineage>
        <taxon>Bacteria</taxon>
        <taxon>Candidatus Dojkabacteria</taxon>
    </lineage>
</organism>
<dbReference type="InterPro" id="IPR044068">
    <property type="entry name" value="CB"/>
</dbReference>
<dbReference type="GO" id="GO:0015074">
    <property type="term" value="P:DNA integration"/>
    <property type="evidence" value="ECO:0007669"/>
    <property type="project" value="InterPro"/>
</dbReference>
<accession>A0A2M7W233</accession>
<dbReference type="PROSITE" id="PS51898">
    <property type="entry name" value="TYR_RECOMBINASE"/>
    <property type="match status" value="1"/>
</dbReference>
<evidence type="ECO:0000259" key="5">
    <source>
        <dbReference type="PROSITE" id="PS51898"/>
    </source>
</evidence>
<keyword evidence="2 4" id="KW-0238">DNA-binding</keyword>
<comment type="similarity">
    <text evidence="1">Belongs to the 'phage' integrase family.</text>
</comment>
<name>A0A2M7W233_9BACT</name>